<dbReference type="GO" id="GO:0140999">
    <property type="term" value="F:histone H3K4 trimethyltransferase activity"/>
    <property type="evidence" value="ECO:0007669"/>
    <property type="project" value="UniProtKB-EC"/>
</dbReference>
<dbReference type="Proteomes" id="UP001152484">
    <property type="component" value="Unassembled WGS sequence"/>
</dbReference>
<dbReference type="GO" id="GO:0048188">
    <property type="term" value="C:Set1C/COMPASS complex"/>
    <property type="evidence" value="ECO:0007669"/>
    <property type="project" value="InterPro"/>
</dbReference>
<evidence type="ECO:0000259" key="16">
    <source>
        <dbReference type="PROSITE" id="PS50829"/>
    </source>
</evidence>
<dbReference type="EMBL" id="CAMAPE010000019">
    <property type="protein sequence ID" value="CAH9087042.1"/>
    <property type="molecule type" value="Genomic_DNA"/>
</dbReference>
<keyword evidence="10" id="KW-0539">Nucleus</keyword>
<feature type="domain" description="Post-SET" evidence="17">
    <location>
        <begin position="1108"/>
        <end position="1124"/>
    </location>
</feature>
<evidence type="ECO:0000256" key="1">
    <source>
        <dbReference type="ARBA" id="ARBA00004123"/>
    </source>
</evidence>
<evidence type="ECO:0000256" key="14">
    <source>
        <dbReference type="SAM" id="MobiDB-lite"/>
    </source>
</evidence>
<dbReference type="SUPFAM" id="SSF55277">
    <property type="entry name" value="GYF domain"/>
    <property type="match status" value="1"/>
</dbReference>
<evidence type="ECO:0000256" key="3">
    <source>
        <dbReference type="ARBA" id="ARBA00022603"/>
    </source>
</evidence>
<dbReference type="InterPro" id="IPR046341">
    <property type="entry name" value="SET_dom_sf"/>
</dbReference>
<evidence type="ECO:0000256" key="2">
    <source>
        <dbReference type="ARBA" id="ARBA00012182"/>
    </source>
</evidence>
<comment type="catalytic activity">
    <reaction evidence="11">
        <text>L-lysyl(4)-[histone H3] + 3 S-adenosyl-L-methionine = N(6),N(6),N(6)-trimethyl-L-lysyl(4)-[histone H3] + 3 S-adenosyl-L-homocysteine + 3 H(+)</text>
        <dbReference type="Rhea" id="RHEA:60260"/>
        <dbReference type="Rhea" id="RHEA-COMP:15537"/>
        <dbReference type="Rhea" id="RHEA-COMP:15547"/>
        <dbReference type="ChEBI" id="CHEBI:15378"/>
        <dbReference type="ChEBI" id="CHEBI:29969"/>
        <dbReference type="ChEBI" id="CHEBI:57856"/>
        <dbReference type="ChEBI" id="CHEBI:59789"/>
        <dbReference type="ChEBI" id="CHEBI:61961"/>
        <dbReference type="EC" id="2.1.1.354"/>
    </reaction>
</comment>
<dbReference type="AlphaFoldDB" id="A0A9P0Z4T5"/>
<feature type="region of interest" description="Disordered" evidence="14">
    <location>
        <begin position="299"/>
        <end position="319"/>
    </location>
</feature>
<dbReference type="Pfam" id="PF00856">
    <property type="entry name" value="SET"/>
    <property type="match status" value="1"/>
</dbReference>
<dbReference type="InterPro" id="IPR003616">
    <property type="entry name" value="Post-SET_dom"/>
</dbReference>
<dbReference type="InterPro" id="IPR003169">
    <property type="entry name" value="GYF"/>
</dbReference>
<keyword evidence="19" id="KW-1185">Reference proteome</keyword>
<dbReference type="SMART" id="SM00508">
    <property type="entry name" value="PostSET"/>
    <property type="match status" value="1"/>
</dbReference>
<evidence type="ECO:0000256" key="13">
    <source>
        <dbReference type="ARBA" id="ARBA00049129"/>
    </source>
</evidence>
<accession>A0A9P0Z4T5</accession>
<keyword evidence="7" id="KW-0694">RNA-binding</keyword>
<evidence type="ECO:0000313" key="19">
    <source>
        <dbReference type="Proteomes" id="UP001152484"/>
    </source>
</evidence>
<dbReference type="PROSITE" id="PS50829">
    <property type="entry name" value="GYF"/>
    <property type="match status" value="1"/>
</dbReference>
<comment type="caution">
    <text evidence="18">The sequence shown here is derived from an EMBL/GenBank/DDBJ whole genome shotgun (WGS) entry which is preliminary data.</text>
</comment>
<dbReference type="PANTHER" id="PTHR45814">
    <property type="entry name" value="HISTONE-LYSINE N-METHYLTRANSFERASE SETD1"/>
    <property type="match status" value="1"/>
</dbReference>
<evidence type="ECO:0000313" key="18">
    <source>
        <dbReference type="EMBL" id="CAH9087042.1"/>
    </source>
</evidence>
<evidence type="ECO:0000256" key="11">
    <source>
        <dbReference type="ARBA" id="ARBA00047571"/>
    </source>
</evidence>
<gene>
    <name evidence="18" type="ORF">CEURO_LOCUS9888</name>
</gene>
<feature type="domain" description="GYF" evidence="16">
    <location>
        <begin position="162"/>
        <end position="214"/>
    </location>
</feature>
<sequence>MNGSPSEMVMTCQRTGDIGIPSQPCEVGATSHDDKSCPAYALPALVNGWMYVNQEGQMCGPYIQEQLYEGLSTGFLPDELPVYPIFSGTLANPVPLKYFSQFPDHVVTGFAYLNPVASGLSGHGFQSKADYSEIPIPNQHLLTSDSVTAPHLYLSLKQGGGESCWLFDDDEGTKHGPHSLVDLYTWFRYGYIRDSIMVYHSDNKFKPSTLQSLLSTWVEAVPRDASLSSVIMQKDDMSFQGFVTEVSEELCLQLHSGIMKAARRTVLEKIISQIISVCVATNEADKHLRQETLNKNVNSSSEDNIMHKGGKSIVPESRPEAAVTDRPRTCLDEVAVVSSQCTKSVGSYQNFCAAHALVCRILYESCMLVMWNAVCYDLTADYASAWRKRKRWSDPRDMVKSSTFLESSLVRYPVPHTEALPRVESSGHDIDCPPGFEQQGNSGCEIDYPPGYEQAMEIRNVCSISRPQYLPTADEEVSCKGSILLDNNFFDEIGSIHESVLNDLHLSVKITLENHFMDLLDEEVGKIADDRSKDFQLNKVMENCRFYNDGDLEICNPLTGPLNDNTITRNGFSISGVLLSSFQKLPIHLEDEGVDELQPPDSRMSLPVQTSTLVSFRHHDSVPKVMWHSALAICRQKIHENVLREVRLFIDGTIKRLLKALFSGTKSEGSQISKIKKGQKKPDKLASVRNQVEISPDTSLTTSRYTHCHKKRFDKRKSDTLSQCLTSKGVASKKQCVAKSKSQHPSSEALEIAKLGKPVAKSKETRLAKSDSKSLQNYSSSHAKTNENSDEVITITKGCENHASGTKQKAPTLSENAFSADNTHKLNRVSQKQEVQIISKGTQKSTKLVKLQRNQPKDDVPLEKVQIVPVASSDQATNEVIVQNKGSGKSRKTKRCPRSDGCARISINGWEWHKWSLTATPAERIRVRGSGCAHVHSVNHDGSSSQSSNVKGISARTNRVKMRNLLAAAEGADILKATQLKARKKRLRFQRSKIHDWGLVALEPIEAEELVIEYVGELIRPSVSDIRERYYEKTGIGSSYLFRLDDGYVVDATKRGGVARFINHSCEPNCYTKVISVEGQKKIFIYAKRHIAAGDEITYNYKFPLEEKKIPCNCGSQRCRGSMN</sequence>
<feature type="compositionally biased region" description="Basic and acidic residues" evidence="14">
    <location>
        <begin position="761"/>
        <end position="772"/>
    </location>
</feature>
<dbReference type="OrthoDB" id="308383at2759"/>
<reference evidence="18" key="1">
    <citation type="submission" date="2022-07" db="EMBL/GenBank/DDBJ databases">
        <authorList>
            <person name="Macas J."/>
            <person name="Novak P."/>
            <person name="Neumann P."/>
        </authorList>
    </citation>
    <scope>NUCLEOTIDE SEQUENCE</scope>
</reference>
<dbReference type="PROSITE" id="PS50280">
    <property type="entry name" value="SET"/>
    <property type="match status" value="1"/>
</dbReference>
<evidence type="ECO:0000256" key="8">
    <source>
        <dbReference type="ARBA" id="ARBA00023015"/>
    </source>
</evidence>
<protein>
    <recommendedName>
        <fullName evidence="2">[histone H3]-lysine(4) N-trimethyltransferase</fullName>
        <ecNumber evidence="2">2.1.1.354</ecNumber>
    </recommendedName>
</protein>
<dbReference type="Gene3D" id="3.30.1490.40">
    <property type="match status" value="2"/>
</dbReference>
<dbReference type="SMART" id="SM00317">
    <property type="entry name" value="SET"/>
    <property type="match status" value="1"/>
</dbReference>
<keyword evidence="5" id="KW-0949">S-adenosyl-L-methionine</keyword>
<dbReference type="GO" id="GO:0032259">
    <property type="term" value="P:methylation"/>
    <property type="evidence" value="ECO:0007669"/>
    <property type="project" value="UniProtKB-KW"/>
</dbReference>
<dbReference type="GO" id="GO:0003723">
    <property type="term" value="F:RNA binding"/>
    <property type="evidence" value="ECO:0007669"/>
    <property type="project" value="UniProtKB-KW"/>
</dbReference>
<dbReference type="CDD" id="cd19169">
    <property type="entry name" value="SET_SETD1"/>
    <property type="match status" value="1"/>
</dbReference>
<comment type="catalytic activity">
    <reaction evidence="13">
        <text>N(6),N(6)-dimethyl-L-lysyl(4)-[histone H3] + S-adenosyl-L-methionine = N(6),N(6),N(6)-trimethyl-L-lysyl(4)-[histone H3] + S-adenosyl-L-homocysteine + H(+)</text>
        <dbReference type="Rhea" id="RHEA:60272"/>
        <dbReference type="Rhea" id="RHEA-COMP:15537"/>
        <dbReference type="Rhea" id="RHEA-COMP:15540"/>
        <dbReference type="ChEBI" id="CHEBI:15378"/>
        <dbReference type="ChEBI" id="CHEBI:57856"/>
        <dbReference type="ChEBI" id="CHEBI:59789"/>
        <dbReference type="ChEBI" id="CHEBI:61961"/>
        <dbReference type="ChEBI" id="CHEBI:61976"/>
    </reaction>
</comment>
<keyword evidence="8" id="KW-0805">Transcription regulation</keyword>
<dbReference type="InterPro" id="IPR037841">
    <property type="entry name" value="SET_SETD1A/B"/>
</dbReference>
<organism evidence="18 19">
    <name type="scientific">Cuscuta europaea</name>
    <name type="common">European dodder</name>
    <dbReference type="NCBI Taxonomy" id="41803"/>
    <lineage>
        <taxon>Eukaryota</taxon>
        <taxon>Viridiplantae</taxon>
        <taxon>Streptophyta</taxon>
        <taxon>Embryophyta</taxon>
        <taxon>Tracheophyta</taxon>
        <taxon>Spermatophyta</taxon>
        <taxon>Magnoliopsida</taxon>
        <taxon>eudicotyledons</taxon>
        <taxon>Gunneridae</taxon>
        <taxon>Pentapetalae</taxon>
        <taxon>asterids</taxon>
        <taxon>lamiids</taxon>
        <taxon>Solanales</taxon>
        <taxon>Convolvulaceae</taxon>
        <taxon>Cuscuteae</taxon>
        <taxon>Cuscuta</taxon>
        <taxon>Cuscuta subgen. Cuscuta</taxon>
    </lineage>
</organism>
<dbReference type="PANTHER" id="PTHR45814:SF2">
    <property type="entry name" value="HISTONE-LYSINE N-METHYLTRANSFERASE SETD1"/>
    <property type="match status" value="1"/>
</dbReference>
<evidence type="ECO:0000256" key="7">
    <source>
        <dbReference type="ARBA" id="ARBA00022884"/>
    </source>
</evidence>
<dbReference type="PROSITE" id="PS50868">
    <property type="entry name" value="POST_SET"/>
    <property type="match status" value="1"/>
</dbReference>
<dbReference type="EC" id="2.1.1.354" evidence="2"/>
<name>A0A9P0Z4T5_CUSEU</name>
<evidence type="ECO:0000259" key="17">
    <source>
        <dbReference type="PROSITE" id="PS50868"/>
    </source>
</evidence>
<evidence type="ECO:0000256" key="12">
    <source>
        <dbReference type="ARBA" id="ARBA00047583"/>
    </source>
</evidence>
<dbReference type="Gene3D" id="2.170.270.10">
    <property type="entry name" value="SET domain"/>
    <property type="match status" value="1"/>
</dbReference>
<comment type="subcellular location">
    <subcellularLocation>
        <location evidence="1">Nucleus</location>
    </subcellularLocation>
</comment>
<evidence type="ECO:0000256" key="9">
    <source>
        <dbReference type="ARBA" id="ARBA00023163"/>
    </source>
</evidence>
<feature type="compositionally biased region" description="Polar residues" evidence="14">
    <location>
        <begin position="773"/>
        <end position="783"/>
    </location>
</feature>
<dbReference type="InterPro" id="IPR035445">
    <property type="entry name" value="GYF-like_dom_sf"/>
</dbReference>
<keyword evidence="4" id="KW-0808">Transferase</keyword>
<evidence type="ECO:0000256" key="10">
    <source>
        <dbReference type="ARBA" id="ARBA00023242"/>
    </source>
</evidence>
<keyword evidence="3" id="KW-0489">Methyltransferase</keyword>
<keyword evidence="9" id="KW-0804">Transcription</keyword>
<evidence type="ECO:0000256" key="6">
    <source>
        <dbReference type="ARBA" id="ARBA00022853"/>
    </source>
</evidence>
<evidence type="ECO:0000256" key="4">
    <source>
        <dbReference type="ARBA" id="ARBA00022679"/>
    </source>
</evidence>
<proteinExistence type="predicted"/>
<dbReference type="SUPFAM" id="SSF82199">
    <property type="entry name" value="SET domain"/>
    <property type="match status" value="1"/>
</dbReference>
<keyword evidence="6" id="KW-0156">Chromatin regulator</keyword>
<dbReference type="InterPro" id="IPR001214">
    <property type="entry name" value="SET_dom"/>
</dbReference>
<evidence type="ECO:0000256" key="5">
    <source>
        <dbReference type="ARBA" id="ARBA00022691"/>
    </source>
</evidence>
<feature type="domain" description="SET" evidence="15">
    <location>
        <begin position="985"/>
        <end position="1102"/>
    </location>
</feature>
<feature type="region of interest" description="Disordered" evidence="14">
    <location>
        <begin position="758"/>
        <end position="789"/>
    </location>
</feature>
<evidence type="ECO:0000259" key="15">
    <source>
        <dbReference type="PROSITE" id="PS50280"/>
    </source>
</evidence>
<comment type="catalytic activity">
    <reaction evidence="12">
        <text>N(6)-methyl-L-lysyl(4)-[histone H3] + S-adenosyl-L-methionine = N(6),N(6)-dimethyl-L-lysyl(4)-[histone H3] + S-adenosyl-L-homocysteine + H(+)</text>
        <dbReference type="Rhea" id="RHEA:60268"/>
        <dbReference type="Rhea" id="RHEA-COMP:15540"/>
        <dbReference type="Rhea" id="RHEA-COMP:15543"/>
        <dbReference type="ChEBI" id="CHEBI:15378"/>
        <dbReference type="ChEBI" id="CHEBI:57856"/>
        <dbReference type="ChEBI" id="CHEBI:59789"/>
        <dbReference type="ChEBI" id="CHEBI:61929"/>
        <dbReference type="ChEBI" id="CHEBI:61976"/>
    </reaction>
</comment>
<dbReference type="InterPro" id="IPR044570">
    <property type="entry name" value="Set1-like"/>
</dbReference>